<dbReference type="Pfam" id="PF14392">
    <property type="entry name" value="zf-CCHC_4"/>
    <property type="match status" value="1"/>
</dbReference>
<dbReference type="InterPro" id="IPR025836">
    <property type="entry name" value="Zn_knuckle_CX2CX4HX4C"/>
</dbReference>
<reference evidence="3 4" key="1">
    <citation type="journal article" date="2019" name="Genome Biol. Evol.">
        <title>Insights into the evolution of the New World diploid cottons (Gossypium, subgenus Houzingenia) based on genome sequencing.</title>
        <authorList>
            <person name="Grover C.E."/>
            <person name="Arick M.A. 2nd"/>
            <person name="Thrash A."/>
            <person name="Conover J.L."/>
            <person name="Sanders W.S."/>
            <person name="Peterson D.G."/>
            <person name="Frelichowski J.E."/>
            <person name="Scheffler J.A."/>
            <person name="Scheffler B.E."/>
            <person name="Wendel J.F."/>
        </authorList>
    </citation>
    <scope>NUCLEOTIDE SEQUENCE [LARGE SCALE GENOMIC DNA]</scope>
    <source>
        <strain evidence="3">4</strain>
        <tissue evidence="3">Leaf</tissue>
    </source>
</reference>
<evidence type="ECO:0000313" key="4">
    <source>
        <dbReference type="Proteomes" id="UP000593574"/>
    </source>
</evidence>
<feature type="transmembrane region" description="Helical" evidence="1">
    <location>
        <begin position="150"/>
        <end position="172"/>
    </location>
</feature>
<proteinExistence type="predicted"/>
<comment type="caution">
    <text evidence="3">The sequence shown here is derived from an EMBL/GenBank/DDBJ whole genome shotgun (WGS) entry which is preliminary data.</text>
</comment>
<accession>A0A7J8Z314</accession>
<organism evidence="3 4">
    <name type="scientific">Gossypium laxum</name>
    <dbReference type="NCBI Taxonomy" id="34288"/>
    <lineage>
        <taxon>Eukaryota</taxon>
        <taxon>Viridiplantae</taxon>
        <taxon>Streptophyta</taxon>
        <taxon>Embryophyta</taxon>
        <taxon>Tracheophyta</taxon>
        <taxon>Spermatophyta</taxon>
        <taxon>Magnoliopsida</taxon>
        <taxon>eudicotyledons</taxon>
        <taxon>Gunneridae</taxon>
        <taxon>Pentapetalae</taxon>
        <taxon>rosids</taxon>
        <taxon>malvids</taxon>
        <taxon>Malvales</taxon>
        <taxon>Malvaceae</taxon>
        <taxon>Malvoideae</taxon>
        <taxon>Gossypium</taxon>
    </lineage>
</organism>
<feature type="domain" description="Zinc knuckle CX2CX4HX4C" evidence="2">
    <location>
        <begin position="126"/>
        <end position="164"/>
    </location>
</feature>
<evidence type="ECO:0000259" key="2">
    <source>
        <dbReference type="Pfam" id="PF14392"/>
    </source>
</evidence>
<keyword evidence="1" id="KW-0472">Membrane</keyword>
<gene>
    <name evidence="3" type="ORF">Golax_018326</name>
</gene>
<sequence>MADVEETLADLTIEEEKEEVALPLDSKGSEGGVSYENCFVGSFFTTSVVHLQSMRSALANDCGGGHWSFNSHLLIMHRLKGGGDPMVVPLFTVDFWVLVHDLPYDFMFEMVAKQLSNFVGHFLEYPLKSRKKIMLANGRQAYVRFEYEKLTLFCFLCGMFGYGRAFVLFGFFRKNKTLNWGGASLYELQLGEWRRHRKDNLVENNVIQNNTGWASSVGLHTRAFAGPIGGLIQSHTTRLQHVYWDNDMCNVGDDRLILHMDGLKRHQVQ</sequence>
<evidence type="ECO:0000313" key="3">
    <source>
        <dbReference type="EMBL" id="MBA0706201.1"/>
    </source>
</evidence>
<keyword evidence="1" id="KW-0812">Transmembrane</keyword>
<dbReference type="Proteomes" id="UP000593574">
    <property type="component" value="Unassembled WGS sequence"/>
</dbReference>
<protein>
    <recommendedName>
        <fullName evidence="2">Zinc knuckle CX2CX4HX4C domain-containing protein</fullName>
    </recommendedName>
</protein>
<dbReference type="EMBL" id="JABEZV010000002">
    <property type="protein sequence ID" value="MBA0706201.1"/>
    <property type="molecule type" value="Genomic_DNA"/>
</dbReference>
<evidence type="ECO:0000256" key="1">
    <source>
        <dbReference type="SAM" id="Phobius"/>
    </source>
</evidence>
<name>A0A7J8Z314_9ROSI</name>
<dbReference type="AlphaFoldDB" id="A0A7J8Z314"/>
<keyword evidence="4" id="KW-1185">Reference proteome</keyword>
<keyword evidence="1" id="KW-1133">Transmembrane helix</keyword>